<keyword evidence="2" id="KW-0472">Membrane</keyword>
<organism evidence="3 4">
    <name type="scientific">Paraburkholderia lacunae</name>
    <dbReference type="NCBI Taxonomy" id="2211104"/>
    <lineage>
        <taxon>Bacteria</taxon>
        <taxon>Pseudomonadati</taxon>
        <taxon>Pseudomonadota</taxon>
        <taxon>Betaproteobacteria</taxon>
        <taxon>Burkholderiales</taxon>
        <taxon>Burkholderiaceae</taxon>
        <taxon>Paraburkholderia</taxon>
    </lineage>
</organism>
<reference evidence="4" key="1">
    <citation type="submission" date="2018-05" db="EMBL/GenBank/DDBJ databases">
        <authorList>
            <person name="Feng T."/>
        </authorList>
    </citation>
    <scope>NUCLEOTIDE SEQUENCE [LARGE SCALE GENOMIC DNA]</scope>
    <source>
        <strain evidence="4">S27</strain>
    </source>
</reference>
<feature type="transmembrane region" description="Helical" evidence="2">
    <location>
        <begin position="12"/>
        <end position="35"/>
    </location>
</feature>
<evidence type="ECO:0000256" key="1">
    <source>
        <dbReference type="SAM" id="MobiDB-lite"/>
    </source>
</evidence>
<dbReference type="Proteomes" id="UP000254875">
    <property type="component" value="Unassembled WGS sequence"/>
</dbReference>
<evidence type="ECO:0000256" key="2">
    <source>
        <dbReference type="SAM" id="Phobius"/>
    </source>
</evidence>
<proteinExistence type="predicted"/>
<accession>A0A370N559</accession>
<sequence>MQYVFSMTARMVTIVLVCAMALCVLLFLLGIEIGVRYMAPAKAPSTSPVSPAAMVQQGSVATDVGSESVARSASDPAGASPTPASSNN</sequence>
<keyword evidence="4" id="KW-1185">Reference proteome</keyword>
<keyword evidence="2" id="KW-0812">Transmembrane</keyword>
<dbReference type="RefSeq" id="WP_115103227.1">
    <property type="nucleotide sequence ID" value="NZ_QHKS01000013.1"/>
</dbReference>
<evidence type="ECO:0000313" key="3">
    <source>
        <dbReference type="EMBL" id="RDK00754.1"/>
    </source>
</evidence>
<name>A0A370N559_9BURK</name>
<keyword evidence="2" id="KW-1133">Transmembrane helix</keyword>
<dbReference type="AlphaFoldDB" id="A0A370N559"/>
<dbReference type="EMBL" id="QHKS01000013">
    <property type="protein sequence ID" value="RDK00754.1"/>
    <property type="molecule type" value="Genomic_DNA"/>
</dbReference>
<comment type="caution">
    <text evidence="3">The sequence shown here is derived from an EMBL/GenBank/DDBJ whole genome shotgun (WGS) entry which is preliminary data.</text>
</comment>
<protein>
    <submittedName>
        <fullName evidence="3">Uncharacterized protein</fullName>
    </submittedName>
</protein>
<feature type="region of interest" description="Disordered" evidence="1">
    <location>
        <begin position="58"/>
        <end position="88"/>
    </location>
</feature>
<gene>
    <name evidence="3" type="ORF">DLM46_20575</name>
</gene>
<evidence type="ECO:0000313" key="4">
    <source>
        <dbReference type="Proteomes" id="UP000254875"/>
    </source>
</evidence>